<dbReference type="SMART" id="SM01340">
    <property type="entry name" value="DNA_mis_repair"/>
    <property type="match status" value="1"/>
</dbReference>
<dbReference type="GO" id="GO:0005524">
    <property type="term" value="F:ATP binding"/>
    <property type="evidence" value="ECO:0007669"/>
    <property type="project" value="InterPro"/>
</dbReference>
<dbReference type="InterPro" id="IPR014762">
    <property type="entry name" value="DNA_mismatch_repair_CS"/>
</dbReference>
<name>A0A292QAH8_9PEZI</name>
<comment type="similarity">
    <text evidence="2">Belongs to the DNA mismatch repair MutL/HexB family.</text>
</comment>
<dbReference type="FunFam" id="3.30.565.10:FF:000033">
    <property type="entry name" value="DNA mismatch repair protein Mlh1"/>
    <property type="match status" value="1"/>
</dbReference>
<dbReference type="SUPFAM" id="SSF54211">
    <property type="entry name" value="Ribosomal protein S5 domain 2-like"/>
    <property type="match status" value="1"/>
</dbReference>
<dbReference type="CDD" id="cd16926">
    <property type="entry name" value="HATPase_MutL-MLH-PMS-like"/>
    <property type="match status" value="1"/>
</dbReference>
<evidence type="ECO:0000256" key="1">
    <source>
        <dbReference type="ARBA" id="ARBA00004123"/>
    </source>
</evidence>
<feature type="region of interest" description="Disordered" evidence="6">
    <location>
        <begin position="1"/>
        <end position="31"/>
    </location>
</feature>
<evidence type="ECO:0000256" key="2">
    <source>
        <dbReference type="ARBA" id="ARBA00006082"/>
    </source>
</evidence>
<keyword evidence="5" id="KW-0539">Nucleus</keyword>
<evidence type="ECO:0000256" key="3">
    <source>
        <dbReference type="ARBA" id="ARBA00022763"/>
    </source>
</evidence>
<dbReference type="SUPFAM" id="SSF55874">
    <property type="entry name" value="ATPase domain of HSP90 chaperone/DNA topoisomerase II/histidine kinase"/>
    <property type="match status" value="1"/>
</dbReference>
<evidence type="ECO:0000313" key="8">
    <source>
        <dbReference type="EMBL" id="CUS15793.1"/>
    </source>
</evidence>
<dbReference type="GO" id="GO:0140664">
    <property type="term" value="F:ATP-dependent DNA damage sensor activity"/>
    <property type="evidence" value="ECO:0007669"/>
    <property type="project" value="InterPro"/>
</dbReference>
<dbReference type="InterPro" id="IPR002099">
    <property type="entry name" value="MutL/Mlh/PMS"/>
</dbReference>
<evidence type="ECO:0000256" key="6">
    <source>
        <dbReference type="SAM" id="MobiDB-lite"/>
    </source>
</evidence>
<dbReference type="PROSITE" id="PS00058">
    <property type="entry name" value="DNA_MISMATCH_REPAIR_1"/>
    <property type="match status" value="1"/>
</dbReference>
<protein>
    <recommendedName>
        <fullName evidence="7">DNA mismatch repair protein S5 domain-containing protein</fullName>
    </recommendedName>
</protein>
<accession>A0A292QAH8</accession>
<evidence type="ECO:0000259" key="7">
    <source>
        <dbReference type="SMART" id="SM01340"/>
    </source>
</evidence>
<dbReference type="GO" id="GO:0016887">
    <property type="term" value="F:ATP hydrolysis activity"/>
    <property type="evidence" value="ECO:0007669"/>
    <property type="project" value="InterPro"/>
</dbReference>
<dbReference type="InterPro" id="IPR036890">
    <property type="entry name" value="HATPase_C_sf"/>
</dbReference>
<dbReference type="InterPro" id="IPR032189">
    <property type="entry name" value="Mlh1_C"/>
</dbReference>
<dbReference type="GO" id="GO:0006298">
    <property type="term" value="P:mismatch repair"/>
    <property type="evidence" value="ECO:0007669"/>
    <property type="project" value="InterPro"/>
</dbReference>
<sequence length="740" mass="82316">MDSADLRGSKRKADDADTPPSPASATPQLPRRIKPLDQVVVNKIAAGEIIVAPVHALKELIENSVDAGSTSIDILVKDGGLKLLQISDNGHGIDENDLPILCERFTTSKLQSFEDLQSIGTYGFRGEALASISHIAHLTITTRTANSPIGLRATYSDSKLITPKPGQPANPKPVHRNKGTQITVEDLFYNVPSRRRAFRSPSEEYTKILDLVGRHAVHCGGVAFSCKKYGDADVGVSTTAGATTTDRIRRIHGNAVANELLPFEVSDEYLGFKVKGMLSNANYHVKKTTLLLFINNRSVDSSSIRKGIESTYAPFLPKGGHPFAYMSLDIEPHRVDVNVHPTKREVNFLHEEEIVQKICESLQEKLAAVDTSRSYALTQALLPSAKAVPSNSSGQKAAARAASRTEEGAQPLVAKPKKPYDYNMVRADTRDRKITTMLQPKSQKEDGGSAEGDEYEYDDNRQWTSVKYQTIKKLRKAVWDTKHKDLCELFHNHAFVGIVDEQRRLAAVQHGLKLYLVDYAAVAFELFYQIGLSDFSNYGTIRLNPPLALKDILEIAVEDERKRAEDVDSDSSNEFDWEGAYKIVDTLVSRRDLLKEYFSMDISEQGELVSIPLLLKGYMPSLGKLPSFILRLGPNVDWYSELECFDTFLRELALFYVPEILPKVDTSSDSPDNEKEEEGGAGGWRDATALAKRKDELNRTVETILFPAFKRRLIAPPSLLQGVTEIANLRGLYKIFERSC</sequence>
<feature type="region of interest" description="Disordered" evidence="6">
    <location>
        <begin position="666"/>
        <end position="685"/>
    </location>
</feature>
<keyword evidence="9" id="KW-1185">Reference proteome</keyword>
<dbReference type="AlphaFoldDB" id="A0A292QAH8"/>
<evidence type="ECO:0000313" key="9">
    <source>
        <dbReference type="Proteomes" id="UP001412239"/>
    </source>
</evidence>
<dbReference type="PANTHER" id="PTHR10073">
    <property type="entry name" value="DNA MISMATCH REPAIR PROTEIN MLH, PMS, MUTL"/>
    <property type="match status" value="1"/>
</dbReference>
<keyword evidence="4" id="KW-0234">DNA repair</keyword>
<dbReference type="PANTHER" id="PTHR10073:SF12">
    <property type="entry name" value="DNA MISMATCH REPAIR PROTEIN MLH1"/>
    <property type="match status" value="1"/>
</dbReference>
<dbReference type="InterPro" id="IPR038973">
    <property type="entry name" value="MutL/Mlh/Pms-like"/>
</dbReference>
<dbReference type="GO" id="GO:0061982">
    <property type="term" value="P:meiosis I cell cycle process"/>
    <property type="evidence" value="ECO:0007669"/>
    <property type="project" value="UniProtKB-ARBA"/>
</dbReference>
<keyword evidence="3" id="KW-0227">DNA damage</keyword>
<dbReference type="Gene3D" id="3.30.230.10">
    <property type="match status" value="1"/>
</dbReference>
<dbReference type="GO" id="GO:0032389">
    <property type="term" value="C:MutLalpha complex"/>
    <property type="evidence" value="ECO:0007669"/>
    <property type="project" value="TreeGrafter"/>
</dbReference>
<dbReference type="Pfam" id="PF16413">
    <property type="entry name" value="Mlh1_C"/>
    <property type="match status" value="1"/>
</dbReference>
<dbReference type="FunFam" id="3.30.230.10:FF:000014">
    <property type="entry name" value="DNA mismatch repair protein Mlh1"/>
    <property type="match status" value="1"/>
</dbReference>
<dbReference type="NCBIfam" id="TIGR00585">
    <property type="entry name" value="mutl"/>
    <property type="match status" value="1"/>
</dbReference>
<dbReference type="EMBL" id="LN890943">
    <property type="protein sequence ID" value="CUS15793.1"/>
    <property type="molecule type" value="Genomic_DNA"/>
</dbReference>
<reference evidence="8" key="1">
    <citation type="submission" date="2015-10" db="EMBL/GenBank/DDBJ databases">
        <authorList>
            <person name="Regsiter A."/>
            <person name="william w."/>
        </authorList>
    </citation>
    <scope>NUCLEOTIDE SEQUENCE</scope>
    <source>
        <strain evidence="8">Montdore</strain>
    </source>
</reference>
<feature type="region of interest" description="Disordered" evidence="6">
    <location>
        <begin position="386"/>
        <end position="413"/>
    </location>
</feature>
<dbReference type="InterPro" id="IPR020568">
    <property type="entry name" value="Ribosomal_Su5_D2-typ_SF"/>
</dbReference>
<dbReference type="GO" id="GO:0030983">
    <property type="term" value="F:mismatched DNA binding"/>
    <property type="evidence" value="ECO:0007669"/>
    <property type="project" value="InterPro"/>
</dbReference>
<comment type="subcellular location">
    <subcellularLocation>
        <location evidence="1">Nucleus</location>
    </subcellularLocation>
</comment>
<evidence type="ECO:0000256" key="4">
    <source>
        <dbReference type="ARBA" id="ARBA00023204"/>
    </source>
</evidence>
<gene>
    <name evidence="8" type="ORF">GSTUAT00000070001</name>
</gene>
<dbReference type="InterPro" id="IPR014721">
    <property type="entry name" value="Ribsml_uS5_D2-typ_fold_subgr"/>
</dbReference>
<dbReference type="Proteomes" id="UP001412239">
    <property type="component" value="Unassembled WGS sequence"/>
</dbReference>
<evidence type="ECO:0000256" key="5">
    <source>
        <dbReference type="ARBA" id="ARBA00023242"/>
    </source>
</evidence>
<organism evidence="8 9">
    <name type="scientific">Tuber aestivum</name>
    <name type="common">summer truffle</name>
    <dbReference type="NCBI Taxonomy" id="59557"/>
    <lineage>
        <taxon>Eukaryota</taxon>
        <taxon>Fungi</taxon>
        <taxon>Dikarya</taxon>
        <taxon>Ascomycota</taxon>
        <taxon>Pezizomycotina</taxon>
        <taxon>Pezizomycetes</taxon>
        <taxon>Pezizales</taxon>
        <taxon>Tuberaceae</taxon>
        <taxon>Tuber</taxon>
    </lineage>
</organism>
<proteinExistence type="inferred from homology"/>
<dbReference type="Gene3D" id="3.30.565.10">
    <property type="entry name" value="Histidine kinase-like ATPase, C-terminal domain"/>
    <property type="match status" value="1"/>
</dbReference>
<feature type="region of interest" description="Disordered" evidence="6">
    <location>
        <begin position="433"/>
        <end position="455"/>
    </location>
</feature>
<dbReference type="Pfam" id="PF01119">
    <property type="entry name" value="DNA_mis_repair"/>
    <property type="match status" value="1"/>
</dbReference>
<feature type="compositionally biased region" description="Basic and acidic residues" evidence="6">
    <location>
        <begin position="1"/>
        <end position="15"/>
    </location>
</feature>
<dbReference type="CDD" id="cd03483">
    <property type="entry name" value="MutL_Trans_MLH1"/>
    <property type="match status" value="1"/>
</dbReference>
<feature type="domain" description="DNA mismatch repair protein S5" evidence="7">
    <location>
        <begin position="248"/>
        <end position="367"/>
    </location>
</feature>
<dbReference type="InterPro" id="IPR013507">
    <property type="entry name" value="DNA_mismatch_S5_2-like"/>
</dbReference>
<feature type="region of interest" description="Disordered" evidence="6">
    <location>
        <begin position="158"/>
        <end position="177"/>
    </location>
</feature>
<dbReference type="Pfam" id="PF13589">
    <property type="entry name" value="HATPase_c_3"/>
    <property type="match status" value="1"/>
</dbReference>